<protein>
    <submittedName>
        <fullName evidence="3">Uncharacterized protein</fullName>
    </submittedName>
</protein>
<dbReference type="InParanoid" id="A0A067PX75"/>
<evidence type="ECO:0000313" key="4">
    <source>
        <dbReference type="Proteomes" id="UP000027265"/>
    </source>
</evidence>
<organism evidence="3 4">
    <name type="scientific">Jaapia argillacea MUCL 33604</name>
    <dbReference type="NCBI Taxonomy" id="933084"/>
    <lineage>
        <taxon>Eukaryota</taxon>
        <taxon>Fungi</taxon>
        <taxon>Dikarya</taxon>
        <taxon>Basidiomycota</taxon>
        <taxon>Agaricomycotina</taxon>
        <taxon>Agaricomycetes</taxon>
        <taxon>Agaricomycetidae</taxon>
        <taxon>Jaapiales</taxon>
        <taxon>Jaapiaceae</taxon>
        <taxon>Jaapia</taxon>
    </lineage>
</organism>
<dbReference type="EMBL" id="KL197717">
    <property type="protein sequence ID" value="KDQ58460.1"/>
    <property type="molecule type" value="Genomic_DNA"/>
</dbReference>
<keyword evidence="4" id="KW-1185">Reference proteome</keyword>
<feature type="region of interest" description="Disordered" evidence="1">
    <location>
        <begin position="1"/>
        <end position="23"/>
    </location>
</feature>
<keyword evidence="2" id="KW-1133">Transmembrane helix</keyword>
<dbReference type="AlphaFoldDB" id="A0A067PX75"/>
<feature type="compositionally biased region" description="Acidic residues" evidence="1">
    <location>
        <begin position="1"/>
        <end position="10"/>
    </location>
</feature>
<feature type="transmembrane region" description="Helical" evidence="2">
    <location>
        <begin position="169"/>
        <end position="186"/>
    </location>
</feature>
<evidence type="ECO:0000313" key="3">
    <source>
        <dbReference type="EMBL" id="KDQ58460.1"/>
    </source>
</evidence>
<evidence type="ECO:0000256" key="1">
    <source>
        <dbReference type="SAM" id="MobiDB-lite"/>
    </source>
</evidence>
<keyword evidence="2" id="KW-0472">Membrane</keyword>
<dbReference type="HOGENOM" id="CLU_612598_0_0_1"/>
<name>A0A067PX75_9AGAM</name>
<feature type="transmembrane region" description="Helical" evidence="2">
    <location>
        <begin position="138"/>
        <end position="157"/>
    </location>
</feature>
<feature type="transmembrane region" description="Helical" evidence="2">
    <location>
        <begin position="362"/>
        <end position="385"/>
    </location>
</feature>
<accession>A0A067PX75</accession>
<evidence type="ECO:0000256" key="2">
    <source>
        <dbReference type="SAM" id="Phobius"/>
    </source>
</evidence>
<proteinExistence type="predicted"/>
<dbReference type="OrthoDB" id="3058001at2759"/>
<sequence length="447" mass="49975">MEASQEDAERDSDFRRSAQTRFPSRRTSWRPQFTGYRALVILLTVGFGSLKAILSYKNLTIASTTVEWISGVVIYVGLFWLGLYETAHPSAIPWLFERDYTHSVRRFVNPRAVVTTRGGIIEYNIAESHQNRRATLTAYRILVSTLVASLGLTKASLTYQGYSTVPTTLDWISGTLLAVGLYWLGLYESSPDNSLPLLFTADYQPAIVIGVSLIGRLLLLSLLSSWGYFWYWIWTRWGAEPSDPEPQFNSPTLNTLYDLSFPFVRIFTVGFAVLLPVVPGISLLISTVKLISTPARSVATYLGGRTSLPGARDGFWASLPLPSHTRLEYASRWLVPCLHISGHVFIHLILMTLWLTCEMFALFAFLAMWASPYTGFFSIVGGIFISIFPLYWMLVCLQLCLTVLASFIAPLLGSTPHWEFRKSLTAVWIILSTFGTDDPGGTSGRLA</sequence>
<feature type="transmembrane region" description="Helical" evidence="2">
    <location>
        <begin position="333"/>
        <end position="355"/>
    </location>
</feature>
<keyword evidence="2" id="KW-0812">Transmembrane</keyword>
<gene>
    <name evidence="3" type="ORF">JAAARDRAFT_176422</name>
</gene>
<feature type="transmembrane region" description="Helical" evidence="2">
    <location>
        <begin position="206"/>
        <end position="231"/>
    </location>
</feature>
<reference evidence="4" key="1">
    <citation type="journal article" date="2014" name="Proc. Natl. Acad. Sci. U.S.A.">
        <title>Extensive sampling of basidiomycete genomes demonstrates inadequacy of the white-rot/brown-rot paradigm for wood decay fungi.</title>
        <authorList>
            <person name="Riley R."/>
            <person name="Salamov A.A."/>
            <person name="Brown D.W."/>
            <person name="Nagy L.G."/>
            <person name="Floudas D."/>
            <person name="Held B.W."/>
            <person name="Levasseur A."/>
            <person name="Lombard V."/>
            <person name="Morin E."/>
            <person name="Otillar R."/>
            <person name="Lindquist E.A."/>
            <person name="Sun H."/>
            <person name="LaButti K.M."/>
            <person name="Schmutz J."/>
            <person name="Jabbour D."/>
            <person name="Luo H."/>
            <person name="Baker S.E."/>
            <person name="Pisabarro A.G."/>
            <person name="Walton J.D."/>
            <person name="Blanchette R.A."/>
            <person name="Henrissat B."/>
            <person name="Martin F."/>
            <person name="Cullen D."/>
            <person name="Hibbett D.S."/>
            <person name="Grigoriev I.V."/>
        </authorList>
    </citation>
    <scope>NUCLEOTIDE SEQUENCE [LARGE SCALE GENOMIC DNA]</scope>
    <source>
        <strain evidence="4">MUCL 33604</strain>
    </source>
</reference>
<feature type="transmembrane region" description="Helical" evidence="2">
    <location>
        <begin position="66"/>
        <end position="84"/>
    </location>
</feature>
<feature type="transmembrane region" description="Helical" evidence="2">
    <location>
        <begin position="391"/>
        <end position="412"/>
    </location>
</feature>
<dbReference type="Proteomes" id="UP000027265">
    <property type="component" value="Unassembled WGS sequence"/>
</dbReference>
<feature type="transmembrane region" description="Helical" evidence="2">
    <location>
        <begin position="35"/>
        <end position="54"/>
    </location>
</feature>
<feature type="transmembrane region" description="Helical" evidence="2">
    <location>
        <begin position="263"/>
        <end position="285"/>
    </location>
</feature>